<keyword evidence="1" id="KW-0812">Transmembrane</keyword>
<name>A0A0G0JT81_9BACT</name>
<dbReference type="AlphaFoldDB" id="A0A0G0JT81"/>
<evidence type="ECO:0000256" key="1">
    <source>
        <dbReference type="SAM" id="Phobius"/>
    </source>
</evidence>
<gene>
    <name evidence="2" type="ORF">US90_C0010G0015</name>
</gene>
<sequence length="303" mass="35071">MKLVYTYALGAYTERCGGSSPLCGTKLLYYFMIIFIIFLFNLIKTPPVFAQTATPSAIPSATPTPDLVKQYTSDYLYNYDLYQQALSNYQEKSQIYTKYGSITTEKDKLDATKIALISRNNTLKTYLTALRTSLNLYKLNDPVTNQTIQIELNKWESWLEEQNQIVSVYNNQADFTNWAKIFSSKWVEIQTIIYKSLVQQQINTQKQSMVLVLDLANEIKTSTSGQQDSQTWFNNFPVTQDLINTNLQSAYQRTQTKQYSNRFTNFYSNSQNDLNRSKNYIYQLVNDLKSISIKFSPTQNDTQ</sequence>
<evidence type="ECO:0000313" key="2">
    <source>
        <dbReference type="EMBL" id="KKQ69877.1"/>
    </source>
</evidence>
<organism evidence="2 3">
    <name type="scientific">Candidatus Shapirobacteria bacterium GW2011_GWE2_38_30</name>
    <dbReference type="NCBI Taxonomy" id="1618490"/>
    <lineage>
        <taxon>Bacteria</taxon>
        <taxon>Candidatus Shapironibacteriota</taxon>
    </lineage>
</organism>
<dbReference type="STRING" id="1618490.US90_C0010G0015"/>
<reference evidence="2 3" key="1">
    <citation type="journal article" date="2015" name="Nature">
        <title>rRNA introns, odd ribosomes, and small enigmatic genomes across a large radiation of phyla.</title>
        <authorList>
            <person name="Brown C.T."/>
            <person name="Hug L.A."/>
            <person name="Thomas B.C."/>
            <person name="Sharon I."/>
            <person name="Castelle C.J."/>
            <person name="Singh A."/>
            <person name="Wilkins M.J."/>
            <person name="Williams K.H."/>
            <person name="Banfield J.F."/>
        </authorList>
    </citation>
    <scope>NUCLEOTIDE SEQUENCE [LARGE SCALE GENOMIC DNA]</scope>
</reference>
<comment type="caution">
    <text evidence="2">The sequence shown here is derived from an EMBL/GenBank/DDBJ whole genome shotgun (WGS) entry which is preliminary data.</text>
</comment>
<keyword evidence="1" id="KW-0472">Membrane</keyword>
<accession>A0A0G0JT81</accession>
<proteinExistence type="predicted"/>
<evidence type="ECO:0000313" key="3">
    <source>
        <dbReference type="Proteomes" id="UP000034406"/>
    </source>
</evidence>
<feature type="transmembrane region" description="Helical" evidence="1">
    <location>
        <begin position="27"/>
        <end position="43"/>
    </location>
</feature>
<dbReference type="Proteomes" id="UP000034406">
    <property type="component" value="Unassembled WGS sequence"/>
</dbReference>
<dbReference type="EMBL" id="LBUT01000010">
    <property type="protein sequence ID" value="KKQ69877.1"/>
    <property type="molecule type" value="Genomic_DNA"/>
</dbReference>
<protein>
    <submittedName>
        <fullName evidence="2">Uncharacterized protein</fullName>
    </submittedName>
</protein>
<keyword evidence="1" id="KW-1133">Transmembrane helix</keyword>